<reference evidence="3 4" key="1">
    <citation type="submission" date="2021-01" db="EMBL/GenBank/DDBJ databases">
        <title>Whole genome shotgun sequence of Planobispora longispora NBRC 13918.</title>
        <authorList>
            <person name="Komaki H."/>
            <person name="Tamura T."/>
        </authorList>
    </citation>
    <scope>NUCLEOTIDE SEQUENCE [LARGE SCALE GENOMIC DNA]</scope>
    <source>
        <strain evidence="3 4">NBRC 13918</strain>
    </source>
</reference>
<protein>
    <submittedName>
        <fullName evidence="3">Glycosyl transferase</fullName>
    </submittedName>
</protein>
<proteinExistence type="predicted"/>
<name>A0A8J3W2D4_9ACTN</name>
<dbReference type="PANTHER" id="PTHR30160">
    <property type="entry name" value="TETRAACYLDISACCHARIDE 4'-KINASE-RELATED"/>
    <property type="match status" value="1"/>
</dbReference>
<evidence type="ECO:0000256" key="1">
    <source>
        <dbReference type="ARBA" id="ARBA00022676"/>
    </source>
</evidence>
<keyword evidence="1" id="KW-0328">Glycosyltransferase</keyword>
<dbReference type="GO" id="GO:0009244">
    <property type="term" value="P:lipopolysaccharide core region biosynthetic process"/>
    <property type="evidence" value="ECO:0007669"/>
    <property type="project" value="TreeGrafter"/>
</dbReference>
<dbReference type="RefSeq" id="WP_239315714.1">
    <property type="nucleotide sequence ID" value="NZ_BOOH01000001.1"/>
</dbReference>
<dbReference type="InterPro" id="IPR051199">
    <property type="entry name" value="LPS_LOS_Heptosyltrfase"/>
</dbReference>
<dbReference type="InterPro" id="IPR002201">
    <property type="entry name" value="Glyco_trans_9"/>
</dbReference>
<comment type="caution">
    <text evidence="3">The sequence shown here is derived from an EMBL/GenBank/DDBJ whole genome shotgun (WGS) entry which is preliminary data.</text>
</comment>
<gene>
    <name evidence="3" type="ORF">Plo01_01110</name>
</gene>
<dbReference type="GO" id="GO:0008713">
    <property type="term" value="F:ADP-heptose-lipopolysaccharide heptosyltransferase activity"/>
    <property type="evidence" value="ECO:0007669"/>
    <property type="project" value="TreeGrafter"/>
</dbReference>
<evidence type="ECO:0000313" key="4">
    <source>
        <dbReference type="Proteomes" id="UP000616724"/>
    </source>
</evidence>
<evidence type="ECO:0000313" key="3">
    <source>
        <dbReference type="EMBL" id="GIH73682.1"/>
    </source>
</evidence>
<dbReference type="GO" id="GO:0005829">
    <property type="term" value="C:cytosol"/>
    <property type="evidence" value="ECO:0007669"/>
    <property type="project" value="TreeGrafter"/>
</dbReference>
<dbReference type="Pfam" id="PF01075">
    <property type="entry name" value="Glyco_transf_9"/>
    <property type="match status" value="1"/>
</dbReference>
<dbReference type="Proteomes" id="UP000616724">
    <property type="component" value="Unassembled WGS sequence"/>
</dbReference>
<dbReference type="Gene3D" id="3.40.50.2000">
    <property type="entry name" value="Glycogen Phosphorylase B"/>
    <property type="match status" value="2"/>
</dbReference>
<organism evidence="3 4">
    <name type="scientific">Planobispora longispora</name>
    <dbReference type="NCBI Taxonomy" id="28887"/>
    <lineage>
        <taxon>Bacteria</taxon>
        <taxon>Bacillati</taxon>
        <taxon>Actinomycetota</taxon>
        <taxon>Actinomycetes</taxon>
        <taxon>Streptosporangiales</taxon>
        <taxon>Streptosporangiaceae</taxon>
        <taxon>Planobispora</taxon>
    </lineage>
</organism>
<accession>A0A8J3W2D4</accession>
<dbReference type="CDD" id="cd03789">
    <property type="entry name" value="GT9_LPS_heptosyltransferase"/>
    <property type="match status" value="1"/>
</dbReference>
<dbReference type="AlphaFoldDB" id="A0A8J3W2D4"/>
<keyword evidence="2 3" id="KW-0808">Transferase</keyword>
<sequence length="363" mass="36940">MTASAPVPAAESAGTVLVARLDNAGDVLLAGPAIRAVAARAREVVLLAGPHGRAAGELLPGVSRVIEWRTPWIDAEPPPVTGAHTARLLRAVRETAPDQALILTSFHQSPLPLALLLRLAGVPRISAISNDYPGSLLDLRRVVDEDVDVPEAERMLALARAAGFDLPPGDGGGLAVRRPLPEAGHLTGPPGYVVVHPGVSAPARAWPAENWADLVRRLSAGGRRVMVTGSPGEKELTGRIAAAAAGGPGSPGTVTDLGGATTMAELAAVLAGASVVVAANTGPAHLAAAVGTPVVSLFAPVVPAARWAPYGVPRVVLGDQHAPCRGTRARICPVPGHPCLSSVPGERVAEAVRRLAVPQEAAV</sequence>
<dbReference type="PANTHER" id="PTHR30160:SF1">
    <property type="entry name" value="LIPOPOLYSACCHARIDE 1,2-N-ACETYLGLUCOSAMINETRANSFERASE-RELATED"/>
    <property type="match status" value="1"/>
</dbReference>
<keyword evidence="4" id="KW-1185">Reference proteome</keyword>
<evidence type="ECO:0000256" key="2">
    <source>
        <dbReference type="ARBA" id="ARBA00022679"/>
    </source>
</evidence>
<dbReference type="SUPFAM" id="SSF53756">
    <property type="entry name" value="UDP-Glycosyltransferase/glycogen phosphorylase"/>
    <property type="match status" value="1"/>
</dbReference>
<dbReference type="EMBL" id="BOOH01000001">
    <property type="protein sequence ID" value="GIH73682.1"/>
    <property type="molecule type" value="Genomic_DNA"/>
</dbReference>